<proteinExistence type="predicted"/>
<dbReference type="AlphaFoldDB" id="A0A484ZEJ0"/>
<feature type="transmembrane region" description="Helical" evidence="1">
    <location>
        <begin position="6"/>
        <end position="25"/>
    </location>
</feature>
<name>A0A484ZEJ0_9GAMM</name>
<sequence>MMQDAGYYAAFILLGSVFYLIADWMEWVR</sequence>
<keyword evidence="1" id="KW-0812">Transmembrane</keyword>
<accession>A0A484ZEJ0</accession>
<evidence type="ECO:0000313" key="3">
    <source>
        <dbReference type="Proteomes" id="UP000373449"/>
    </source>
</evidence>
<evidence type="ECO:0000313" key="2">
    <source>
        <dbReference type="EMBL" id="VFS46872.1"/>
    </source>
</evidence>
<organism evidence="2 3">
    <name type="scientific">Budvicia aquatica</name>
    <dbReference type="NCBI Taxonomy" id="82979"/>
    <lineage>
        <taxon>Bacteria</taxon>
        <taxon>Pseudomonadati</taxon>
        <taxon>Pseudomonadota</taxon>
        <taxon>Gammaproteobacteria</taxon>
        <taxon>Enterobacterales</taxon>
        <taxon>Budviciaceae</taxon>
        <taxon>Budvicia</taxon>
    </lineage>
</organism>
<dbReference type="Proteomes" id="UP000373449">
    <property type="component" value="Unassembled WGS sequence"/>
</dbReference>
<keyword evidence="1" id="KW-0472">Membrane</keyword>
<keyword evidence="1" id="KW-1133">Transmembrane helix</keyword>
<protein>
    <submittedName>
        <fullName evidence="2">Uncharacterized protein</fullName>
    </submittedName>
</protein>
<evidence type="ECO:0000256" key="1">
    <source>
        <dbReference type="SAM" id="Phobius"/>
    </source>
</evidence>
<dbReference type="EMBL" id="CAADJA010000002">
    <property type="protein sequence ID" value="VFS46872.1"/>
    <property type="molecule type" value="Genomic_DNA"/>
</dbReference>
<reference evidence="2 3" key="1">
    <citation type="submission" date="2019-03" db="EMBL/GenBank/DDBJ databases">
        <authorList>
            <consortium name="Pathogen Informatics"/>
        </authorList>
    </citation>
    <scope>NUCLEOTIDE SEQUENCE [LARGE SCALE GENOMIC DNA]</scope>
    <source>
        <strain evidence="2 3">NCTC12282</strain>
    </source>
</reference>
<gene>
    <name evidence="2" type="ORF">NCTC12282_01802</name>
</gene>